<comment type="caution">
    <text evidence="12">The sequence shown here is derived from an EMBL/GenBank/DDBJ whole genome shotgun (WGS) entry which is preliminary data.</text>
</comment>
<evidence type="ECO:0000256" key="4">
    <source>
        <dbReference type="ARBA" id="ARBA00022692"/>
    </source>
</evidence>
<reference evidence="12 13" key="1">
    <citation type="journal article" date="2016" name="Genome Biol. Evol.">
        <title>Gene Family Evolution Reflects Adaptation to Soil Environmental Stressors in the Genome of the Collembolan Orchesella cincta.</title>
        <authorList>
            <person name="Faddeeva-Vakhrusheva A."/>
            <person name="Derks M.F."/>
            <person name="Anvar S.Y."/>
            <person name="Agamennone V."/>
            <person name="Suring W."/>
            <person name="Smit S."/>
            <person name="van Straalen N.M."/>
            <person name="Roelofs D."/>
        </authorList>
    </citation>
    <scope>NUCLEOTIDE SEQUENCE [LARGE SCALE GENOMIC DNA]</scope>
    <source>
        <tissue evidence="12">Mixed pool</tissue>
    </source>
</reference>
<dbReference type="CDD" id="cd22209">
    <property type="entry name" value="EMC10"/>
    <property type="match status" value="1"/>
</dbReference>
<evidence type="ECO:0000313" key="13">
    <source>
        <dbReference type="Proteomes" id="UP000094527"/>
    </source>
</evidence>
<keyword evidence="6" id="KW-0256">Endoplasmic reticulum</keyword>
<evidence type="ECO:0000256" key="7">
    <source>
        <dbReference type="ARBA" id="ARBA00022989"/>
    </source>
</evidence>
<dbReference type="EMBL" id="LJIJ01000093">
    <property type="protein sequence ID" value="ODN02893.1"/>
    <property type="molecule type" value="Genomic_DNA"/>
</dbReference>
<dbReference type="GO" id="GO:0072546">
    <property type="term" value="C:EMC complex"/>
    <property type="evidence" value="ECO:0007669"/>
    <property type="project" value="TreeGrafter"/>
</dbReference>
<keyword evidence="13" id="KW-1185">Reference proteome</keyword>
<dbReference type="Proteomes" id="UP000094527">
    <property type="component" value="Unassembled WGS sequence"/>
</dbReference>
<evidence type="ECO:0000256" key="5">
    <source>
        <dbReference type="ARBA" id="ARBA00022729"/>
    </source>
</evidence>
<keyword evidence="5 11" id="KW-0732">Signal</keyword>
<comment type="similarity">
    <text evidence="2">Belongs to the EMC10 family.</text>
</comment>
<accession>A0A1D2NCA8</accession>
<gene>
    <name evidence="12" type="ORF">Ocin01_03813</name>
</gene>
<evidence type="ECO:0000256" key="8">
    <source>
        <dbReference type="ARBA" id="ARBA00023136"/>
    </source>
</evidence>
<evidence type="ECO:0000256" key="1">
    <source>
        <dbReference type="ARBA" id="ARBA00004115"/>
    </source>
</evidence>
<evidence type="ECO:0000256" key="2">
    <source>
        <dbReference type="ARBA" id="ARBA00007695"/>
    </source>
</evidence>
<comment type="subcellular location">
    <subcellularLocation>
        <location evidence="1">Endoplasmic reticulum membrane</location>
        <topology evidence="1">Single-pass type I membrane protein</topology>
    </subcellularLocation>
</comment>
<evidence type="ECO:0000256" key="3">
    <source>
        <dbReference type="ARBA" id="ARBA00020105"/>
    </source>
</evidence>
<name>A0A1D2NCA8_ORCCI</name>
<dbReference type="OrthoDB" id="1894652at2759"/>
<sequence length="270" mass="30242">MSSTMWGVLLFAFFLPAYGSVSDKLESDFFDNPEITLQLSHSFDNPDSGVLNFAPRGSITIRNFKGPRFTSSQKDLTLNDLNQLKKIASEDGYYFLKTTIKTPSGEQSYRSFTHAKSLQDSGLSDIVRVTLNPNGDIISVSYAMARNDFYSVPHHLGSNRPPPQKFNTTILVHHGENGPMPDTAPYLEKLEQERMAKERGEDPRDNRSFFAKYVSPFFVSLFNLIIFVLFCVVMFGLQIMFMGWPGSENSNSGSTSTSNSGSANNDFNFN</sequence>
<evidence type="ECO:0000256" key="11">
    <source>
        <dbReference type="SAM" id="SignalP"/>
    </source>
</evidence>
<keyword evidence="8 10" id="KW-0472">Membrane</keyword>
<dbReference type="PANTHER" id="PTHR21397:SF4">
    <property type="entry name" value="ER MEMBRANE PROTEIN COMPLEX SUBUNIT 10"/>
    <property type="match status" value="1"/>
</dbReference>
<feature type="transmembrane region" description="Helical" evidence="10">
    <location>
        <begin position="213"/>
        <end position="237"/>
    </location>
</feature>
<organism evidence="12 13">
    <name type="scientific">Orchesella cincta</name>
    <name type="common">Springtail</name>
    <name type="synonym">Podura cincta</name>
    <dbReference type="NCBI Taxonomy" id="48709"/>
    <lineage>
        <taxon>Eukaryota</taxon>
        <taxon>Metazoa</taxon>
        <taxon>Ecdysozoa</taxon>
        <taxon>Arthropoda</taxon>
        <taxon>Hexapoda</taxon>
        <taxon>Collembola</taxon>
        <taxon>Entomobryomorpha</taxon>
        <taxon>Entomobryoidea</taxon>
        <taxon>Orchesellidae</taxon>
        <taxon>Orchesellinae</taxon>
        <taxon>Orchesella</taxon>
    </lineage>
</organism>
<feature type="region of interest" description="Disordered" evidence="9">
    <location>
        <begin position="248"/>
        <end position="270"/>
    </location>
</feature>
<dbReference type="AlphaFoldDB" id="A0A1D2NCA8"/>
<dbReference type="STRING" id="48709.A0A1D2NCA8"/>
<feature type="chain" id="PRO_5008905336" description="ER membrane protein complex subunit 10" evidence="11">
    <location>
        <begin position="20"/>
        <end position="270"/>
    </location>
</feature>
<evidence type="ECO:0000256" key="10">
    <source>
        <dbReference type="SAM" id="Phobius"/>
    </source>
</evidence>
<keyword evidence="7 10" id="KW-1133">Transmembrane helix</keyword>
<dbReference type="Pfam" id="PF21203">
    <property type="entry name" value="ECM10"/>
    <property type="match status" value="1"/>
</dbReference>
<dbReference type="PANTHER" id="PTHR21397">
    <property type="entry name" value="CHROMATIN COMPLEXES SUBUNIT BAP18-RELATED"/>
    <property type="match status" value="1"/>
</dbReference>
<protein>
    <recommendedName>
        <fullName evidence="3">ER membrane protein complex subunit 10</fullName>
    </recommendedName>
</protein>
<keyword evidence="4 10" id="KW-0812">Transmembrane</keyword>
<evidence type="ECO:0000256" key="9">
    <source>
        <dbReference type="SAM" id="MobiDB-lite"/>
    </source>
</evidence>
<feature type="signal peptide" evidence="11">
    <location>
        <begin position="1"/>
        <end position="19"/>
    </location>
</feature>
<proteinExistence type="inferred from homology"/>
<evidence type="ECO:0000313" key="12">
    <source>
        <dbReference type="EMBL" id="ODN02893.1"/>
    </source>
</evidence>
<evidence type="ECO:0000256" key="6">
    <source>
        <dbReference type="ARBA" id="ARBA00022824"/>
    </source>
</evidence>